<dbReference type="STRING" id="280332.CQ12_18615"/>
<dbReference type="PANTHER" id="PTHR13847">
    <property type="entry name" value="SARCOSINE DEHYDROGENASE-RELATED"/>
    <property type="match status" value="1"/>
</dbReference>
<dbReference type="PANTHER" id="PTHR13847:SF287">
    <property type="entry name" value="FAD-DEPENDENT OXIDOREDUCTASE DOMAIN-CONTAINING PROTEIN 1"/>
    <property type="match status" value="1"/>
</dbReference>
<accession>A0A0R3L3A4</accession>
<dbReference type="InterPro" id="IPR006278">
    <property type="entry name" value="SoxB"/>
</dbReference>
<comment type="caution">
    <text evidence="6">The sequence shown here is derived from an EMBL/GenBank/DDBJ whole genome shotgun (WGS) entry which is preliminary data.</text>
</comment>
<keyword evidence="2" id="KW-0963">Cytoplasm</keyword>
<dbReference type="SUPFAM" id="SSF54373">
    <property type="entry name" value="FAD-linked reductases, C-terminal domain"/>
    <property type="match status" value="1"/>
</dbReference>
<dbReference type="Pfam" id="PF01266">
    <property type="entry name" value="DAO"/>
    <property type="match status" value="1"/>
</dbReference>
<dbReference type="InterPro" id="IPR036188">
    <property type="entry name" value="FAD/NAD-bd_sf"/>
</dbReference>
<dbReference type="GO" id="GO:0000166">
    <property type="term" value="F:nucleotide binding"/>
    <property type="evidence" value="ECO:0007669"/>
    <property type="project" value="UniProtKB-KW"/>
</dbReference>
<evidence type="ECO:0000313" key="7">
    <source>
        <dbReference type="Proteomes" id="UP000050863"/>
    </source>
</evidence>
<comment type="subcellular location">
    <subcellularLocation>
        <location evidence="1">Cytoplasm</location>
    </subcellularLocation>
</comment>
<feature type="domain" description="FAD dependent oxidoreductase" evidence="5">
    <location>
        <begin position="42"/>
        <end position="388"/>
    </location>
</feature>
<evidence type="ECO:0000256" key="1">
    <source>
        <dbReference type="ARBA" id="ARBA00004496"/>
    </source>
</evidence>
<evidence type="ECO:0000259" key="5">
    <source>
        <dbReference type="Pfam" id="PF01266"/>
    </source>
</evidence>
<name>A0A0R3L3A4_9BRAD</name>
<evidence type="ECO:0000256" key="4">
    <source>
        <dbReference type="ARBA" id="ARBA00023002"/>
    </source>
</evidence>
<organism evidence="6 7">
    <name type="scientific">Bradyrhizobium jicamae</name>
    <dbReference type="NCBI Taxonomy" id="280332"/>
    <lineage>
        <taxon>Bacteria</taxon>
        <taxon>Pseudomonadati</taxon>
        <taxon>Pseudomonadota</taxon>
        <taxon>Alphaproteobacteria</taxon>
        <taxon>Hyphomicrobiales</taxon>
        <taxon>Nitrobacteraceae</taxon>
        <taxon>Bradyrhizobium</taxon>
    </lineage>
</organism>
<reference evidence="6 7" key="1">
    <citation type="submission" date="2014-03" db="EMBL/GenBank/DDBJ databases">
        <title>Bradyrhizobium valentinum sp. nov., isolated from effective nodules of Lupinus mariae-josephae, a lupine endemic of basic-lime soils in Eastern Spain.</title>
        <authorList>
            <person name="Duran D."/>
            <person name="Rey L."/>
            <person name="Navarro A."/>
            <person name="Busquets A."/>
            <person name="Imperial J."/>
            <person name="Ruiz-Argueso T."/>
        </authorList>
    </citation>
    <scope>NUCLEOTIDE SEQUENCE [LARGE SCALE GENOMIC DNA]</scope>
    <source>
        <strain evidence="6 7">PAC68</strain>
    </source>
</reference>
<dbReference type="AlphaFoldDB" id="A0A0R3L3A4"/>
<keyword evidence="7" id="KW-1185">Reference proteome</keyword>
<gene>
    <name evidence="6" type="ORF">CQ12_18615</name>
</gene>
<keyword evidence="4" id="KW-0560">Oxidoreductase</keyword>
<dbReference type="InterPro" id="IPR006076">
    <property type="entry name" value="FAD-dep_OxRdtase"/>
</dbReference>
<dbReference type="EMBL" id="LLXZ01000159">
    <property type="protein sequence ID" value="KRR02276.1"/>
    <property type="molecule type" value="Genomic_DNA"/>
</dbReference>
<dbReference type="GO" id="GO:0005737">
    <property type="term" value="C:cytoplasm"/>
    <property type="evidence" value="ECO:0007669"/>
    <property type="project" value="UniProtKB-SubCell"/>
</dbReference>
<dbReference type="GO" id="GO:0046653">
    <property type="term" value="P:tetrahydrofolate metabolic process"/>
    <property type="evidence" value="ECO:0007669"/>
    <property type="project" value="InterPro"/>
</dbReference>
<dbReference type="Proteomes" id="UP000050863">
    <property type="component" value="Unassembled WGS sequence"/>
</dbReference>
<dbReference type="OrthoDB" id="9815989at2"/>
<proteinExistence type="predicted"/>
<evidence type="ECO:0000256" key="2">
    <source>
        <dbReference type="ARBA" id="ARBA00022490"/>
    </source>
</evidence>
<dbReference type="Gene3D" id="3.30.9.10">
    <property type="entry name" value="D-Amino Acid Oxidase, subunit A, domain 2"/>
    <property type="match status" value="1"/>
</dbReference>
<dbReference type="NCBIfam" id="TIGR01373">
    <property type="entry name" value="soxB"/>
    <property type="match status" value="1"/>
</dbReference>
<dbReference type="GO" id="GO:0008115">
    <property type="term" value="F:sarcosine oxidase activity"/>
    <property type="evidence" value="ECO:0007669"/>
    <property type="project" value="InterPro"/>
</dbReference>
<evidence type="ECO:0000256" key="3">
    <source>
        <dbReference type="ARBA" id="ARBA00022741"/>
    </source>
</evidence>
<keyword evidence="3" id="KW-0547">Nucleotide-binding</keyword>
<dbReference type="Gene3D" id="3.50.50.60">
    <property type="entry name" value="FAD/NAD(P)-binding domain"/>
    <property type="match status" value="1"/>
</dbReference>
<sequence>MPARIEPIADRYSAWRLLKEGISGNRGWKQAWRKPEPKARYDVVIIGGGGHGLATAHYLANVHGITNVAVVQKGPIGLGNGGRNTTIVRSNYLLPSNTRFYEYSLKLWEGLEQDLNYNVMVSQRGQLSLFHSDSERDAAVRRGNSMRIQGVDAVLVDGEAVRAMLPFLAMDNPMFPILGGLLQPRGGTARHDAVIWGFARAADRRGVDILEHCEVTGIRRDGGRVVGVETTRGFIGARKVGIAVAGNTSRVAAMAGLRLPVESHLLQAFVSEAIKPLINCVISFGAGHFYISQTDRGGLIFGGDLDGYNSYSQRGNLPLVERLMGVGVSMIPALSRLRVLRQWAGIADMTMDGSPFICRTLIEGLYLNGGWCYGGFKATPASGWCFAYTIAKDEPHPFNADLTIDRFLEGRMIDERGAGPNPWAQ</sequence>
<evidence type="ECO:0000313" key="6">
    <source>
        <dbReference type="EMBL" id="KRR02276.1"/>
    </source>
</evidence>
<protein>
    <submittedName>
        <fullName evidence="6">Sarcosine oxidase subunit beta</fullName>
    </submittedName>
</protein>
<dbReference type="SUPFAM" id="SSF51905">
    <property type="entry name" value="FAD/NAD(P)-binding domain"/>
    <property type="match status" value="1"/>
</dbReference>